<dbReference type="SUPFAM" id="SSF53822">
    <property type="entry name" value="Periplasmic binding protein-like I"/>
    <property type="match status" value="1"/>
</dbReference>
<dbReference type="Gene3D" id="3.40.50.2300">
    <property type="match status" value="2"/>
</dbReference>
<accession>A0ABR8UUR8</accession>
<dbReference type="Proteomes" id="UP000609874">
    <property type="component" value="Unassembled WGS sequence"/>
</dbReference>
<name>A0ABR8UUR8_9MICC</name>
<organism evidence="3 4">
    <name type="scientific">Arthrobacter gallicola</name>
    <dbReference type="NCBI Taxonomy" id="2762225"/>
    <lineage>
        <taxon>Bacteria</taxon>
        <taxon>Bacillati</taxon>
        <taxon>Actinomycetota</taxon>
        <taxon>Actinomycetes</taxon>
        <taxon>Micrococcales</taxon>
        <taxon>Micrococcaceae</taxon>
        <taxon>Arthrobacter</taxon>
    </lineage>
</organism>
<evidence type="ECO:0000256" key="1">
    <source>
        <dbReference type="SAM" id="SignalP"/>
    </source>
</evidence>
<keyword evidence="4" id="KW-1185">Reference proteome</keyword>
<dbReference type="InterPro" id="IPR028082">
    <property type="entry name" value="Peripla_BP_I"/>
</dbReference>
<dbReference type="RefSeq" id="WP_191808589.1">
    <property type="nucleotide sequence ID" value="NZ_JACSQD010000006.1"/>
</dbReference>
<evidence type="ECO:0000313" key="4">
    <source>
        <dbReference type="Proteomes" id="UP000609874"/>
    </source>
</evidence>
<feature type="domain" description="Periplasmic binding protein" evidence="2">
    <location>
        <begin position="97"/>
        <end position="354"/>
    </location>
</feature>
<comment type="caution">
    <text evidence="3">The sequence shown here is derived from an EMBL/GenBank/DDBJ whole genome shotgun (WGS) entry which is preliminary data.</text>
</comment>
<feature type="signal peptide" evidence="1">
    <location>
        <begin position="1"/>
        <end position="25"/>
    </location>
</feature>
<dbReference type="PROSITE" id="PS51257">
    <property type="entry name" value="PROKAR_LIPOPROTEIN"/>
    <property type="match status" value="1"/>
</dbReference>
<sequence>MRSRTSSTKARGALCALFIASLALASCSSSPADTPSPEASASSGTASAAASAPAGGTEALAAAYEGIVGAPPTESVAVPEGLSAWVVSCGQSQVTCSTPAQGAADAAEAIGWESNICDGQLNPNGWANCIRQGVAANADVIFVIGQDCSSFQGPLEEARTAGITTVGVGANDCDVDGGEPLFTGITKQLEGMDNEQWWNTLGGLQADWLIGQTDGDLKLLEVTFADTRFGPWISDGLNAALEDCETCEVVGTLQLSNQDTASGAMAQKLSTALLQAPDANAISVPLDGWFMAGLSQAIVSSQRSDDLAVVGAFGQRSNLDLIAAGQGQDASVAFSLEWNGWSGVDTALRLLADQEILPSGVGMQAIDAKTNMPADGAAFAYNPVIDFKQAYLEAWGK</sequence>
<dbReference type="EMBL" id="JACSQD010000006">
    <property type="protein sequence ID" value="MBD7996305.1"/>
    <property type="molecule type" value="Genomic_DNA"/>
</dbReference>
<evidence type="ECO:0000313" key="3">
    <source>
        <dbReference type="EMBL" id="MBD7996305.1"/>
    </source>
</evidence>
<dbReference type="Pfam" id="PF13407">
    <property type="entry name" value="Peripla_BP_4"/>
    <property type="match status" value="1"/>
</dbReference>
<keyword evidence="1" id="KW-0732">Signal</keyword>
<gene>
    <name evidence="3" type="ORF">H9639_13455</name>
</gene>
<evidence type="ECO:0000259" key="2">
    <source>
        <dbReference type="Pfam" id="PF13407"/>
    </source>
</evidence>
<dbReference type="InterPro" id="IPR025997">
    <property type="entry name" value="SBP_2_dom"/>
</dbReference>
<reference evidence="3 4" key="1">
    <citation type="submission" date="2020-08" db="EMBL/GenBank/DDBJ databases">
        <title>A Genomic Blueprint of the Chicken Gut Microbiome.</title>
        <authorList>
            <person name="Gilroy R."/>
            <person name="Ravi A."/>
            <person name="Getino M."/>
            <person name="Pursley I."/>
            <person name="Horton D.L."/>
            <person name="Alikhan N.-F."/>
            <person name="Baker D."/>
            <person name="Gharbi K."/>
            <person name="Hall N."/>
            <person name="Watson M."/>
            <person name="Adriaenssens E.M."/>
            <person name="Foster-Nyarko E."/>
            <person name="Jarju S."/>
            <person name="Secka A."/>
            <person name="Antonio M."/>
            <person name="Oren A."/>
            <person name="Chaudhuri R."/>
            <person name="La Ragione R.M."/>
            <person name="Hildebrand F."/>
            <person name="Pallen M.J."/>
        </authorList>
    </citation>
    <scope>NUCLEOTIDE SEQUENCE [LARGE SCALE GENOMIC DNA]</scope>
    <source>
        <strain evidence="3 4">Sa2CUA1</strain>
    </source>
</reference>
<feature type="chain" id="PRO_5045793383" evidence="1">
    <location>
        <begin position="26"/>
        <end position="397"/>
    </location>
</feature>
<proteinExistence type="predicted"/>
<protein>
    <submittedName>
        <fullName evidence="3">Substrate-binding domain-containing protein</fullName>
    </submittedName>
</protein>